<dbReference type="EMBL" id="UOFD01000028">
    <property type="protein sequence ID" value="VAW51382.1"/>
    <property type="molecule type" value="Genomic_DNA"/>
</dbReference>
<dbReference type="Pfam" id="PF00593">
    <property type="entry name" value="TonB_dep_Rec_b-barrel"/>
    <property type="match status" value="1"/>
</dbReference>
<keyword evidence="6" id="KW-0472">Membrane</keyword>
<organism evidence="11">
    <name type="scientific">hydrothermal vent metagenome</name>
    <dbReference type="NCBI Taxonomy" id="652676"/>
    <lineage>
        <taxon>unclassified sequences</taxon>
        <taxon>metagenomes</taxon>
        <taxon>ecological metagenomes</taxon>
    </lineage>
</organism>
<evidence type="ECO:0000256" key="6">
    <source>
        <dbReference type="ARBA" id="ARBA00023136"/>
    </source>
</evidence>
<dbReference type="PANTHER" id="PTHR30069:SF29">
    <property type="entry name" value="HEMOGLOBIN AND HEMOGLOBIN-HAPTOGLOBIN-BINDING PROTEIN 1-RELATED"/>
    <property type="match status" value="1"/>
</dbReference>
<evidence type="ECO:0000256" key="1">
    <source>
        <dbReference type="ARBA" id="ARBA00004571"/>
    </source>
</evidence>
<feature type="domain" description="TonB-dependent receptor plug" evidence="10">
    <location>
        <begin position="32"/>
        <end position="137"/>
    </location>
</feature>
<dbReference type="GO" id="GO:0009279">
    <property type="term" value="C:cell outer membrane"/>
    <property type="evidence" value="ECO:0007669"/>
    <property type="project" value="UniProtKB-SubCell"/>
</dbReference>
<protein>
    <recommendedName>
        <fullName evidence="12">TonB-dependent receptor</fullName>
    </recommendedName>
</protein>
<keyword evidence="5" id="KW-0798">TonB box</keyword>
<evidence type="ECO:0000256" key="3">
    <source>
        <dbReference type="ARBA" id="ARBA00022692"/>
    </source>
</evidence>
<dbReference type="PANTHER" id="PTHR30069">
    <property type="entry name" value="TONB-DEPENDENT OUTER MEMBRANE RECEPTOR"/>
    <property type="match status" value="1"/>
</dbReference>
<name>A0A3B0WJ93_9ZZZZ</name>
<dbReference type="PROSITE" id="PS52016">
    <property type="entry name" value="TONB_DEPENDENT_REC_3"/>
    <property type="match status" value="1"/>
</dbReference>
<dbReference type="Gene3D" id="2.170.130.10">
    <property type="entry name" value="TonB-dependent receptor, plug domain"/>
    <property type="match status" value="1"/>
</dbReference>
<accession>A0A3B0WJ93</accession>
<dbReference type="InterPro" id="IPR036942">
    <property type="entry name" value="Beta-barrel_TonB_sf"/>
</dbReference>
<feature type="domain" description="TonB-dependent receptor-like beta-barrel" evidence="9">
    <location>
        <begin position="167"/>
        <end position="626"/>
    </location>
</feature>
<keyword evidence="8" id="KW-0998">Cell outer membrane</keyword>
<keyword evidence="7" id="KW-0675">Receptor</keyword>
<dbReference type="InterPro" id="IPR000531">
    <property type="entry name" value="Beta-barrel_TonB"/>
</dbReference>
<evidence type="ECO:0000256" key="4">
    <source>
        <dbReference type="ARBA" id="ARBA00022729"/>
    </source>
</evidence>
<comment type="subcellular location">
    <subcellularLocation>
        <location evidence="1">Cell outer membrane</location>
        <topology evidence="1">Multi-pass membrane protein</topology>
    </subcellularLocation>
</comment>
<proteinExistence type="predicted"/>
<gene>
    <name evidence="11" type="ORF">MNBD_GAMMA06-957</name>
</gene>
<dbReference type="InterPro" id="IPR012910">
    <property type="entry name" value="Plug_dom"/>
</dbReference>
<dbReference type="InterPro" id="IPR039426">
    <property type="entry name" value="TonB-dep_rcpt-like"/>
</dbReference>
<evidence type="ECO:0008006" key="12">
    <source>
        <dbReference type="Google" id="ProtNLM"/>
    </source>
</evidence>
<keyword evidence="4" id="KW-0732">Signal</keyword>
<dbReference type="AlphaFoldDB" id="A0A3B0WJ93"/>
<keyword evidence="2" id="KW-0813">Transport</keyword>
<evidence type="ECO:0000259" key="9">
    <source>
        <dbReference type="Pfam" id="PF00593"/>
    </source>
</evidence>
<sequence>MSHSLLVHAQNEKLHVLIDDGELDSEVGGVDKETTSSSYSVIEAERLRNSFISLPEVLEQEVGVQTLTTGGVGSFSSVVLRGASSEQVVIYLDGVPLNNASGGAVDLGLIALDKVERIEIYRGSTPLELGSPSIGGAVNIITRQSIETSSNVAASVASFDTYKLSGSTSFAKQKNRFYIGTSYLQSKNDFSYSNDNGTPANPADDRVEKRRNDGVKHLSALANWKYKLDKNIDTEIRLDVSDRNKKLPGITNSSAIQTFVDTQDYNFLAQINARKVVIDNLNFNAKVFYRQKDELFDDSLAQTGFFNQRTQSVTKKAGVQTYAEILQTKQQWKFLTSYSYETYDTESSIAAVQSDINTRKKLEASAESVSYMDDQRFIISLVIRYQSLLDGIASTTDEFARIEPGFEKKYKFINPQFGFKYRLSKRTFLTANIGQYNRAPSFFELFGGSGLLLGNVDLKQEKSINTDVGYTYTWFKPYSWLHDTELYGGVFYNKVSDLIVRIFNGQGIGVPRNISDAVIQGVETTLKLMPSPRHTVTANASLIDSVNNSEVIAFQNKELPGYYRKNFALRYAYTLKQWIYSFEMNLKRETFYDRANLLKGDDVNLLNSGIRYLFKSSNIDFRINNILDENTQYFRNRPTPGLNISLTYNASF</sequence>
<dbReference type="InterPro" id="IPR037066">
    <property type="entry name" value="Plug_dom_sf"/>
</dbReference>
<keyword evidence="3" id="KW-0812">Transmembrane</keyword>
<dbReference type="GO" id="GO:0015344">
    <property type="term" value="F:siderophore uptake transmembrane transporter activity"/>
    <property type="evidence" value="ECO:0007669"/>
    <property type="project" value="TreeGrafter"/>
</dbReference>
<reference evidence="11" key="1">
    <citation type="submission" date="2018-06" db="EMBL/GenBank/DDBJ databases">
        <authorList>
            <person name="Zhirakovskaya E."/>
        </authorList>
    </citation>
    <scope>NUCLEOTIDE SEQUENCE</scope>
</reference>
<dbReference type="Gene3D" id="2.40.170.20">
    <property type="entry name" value="TonB-dependent receptor, beta-barrel domain"/>
    <property type="match status" value="1"/>
</dbReference>
<dbReference type="Pfam" id="PF07715">
    <property type="entry name" value="Plug"/>
    <property type="match status" value="1"/>
</dbReference>
<evidence type="ECO:0000313" key="11">
    <source>
        <dbReference type="EMBL" id="VAW51382.1"/>
    </source>
</evidence>
<dbReference type="SUPFAM" id="SSF56935">
    <property type="entry name" value="Porins"/>
    <property type="match status" value="1"/>
</dbReference>
<evidence type="ECO:0000256" key="5">
    <source>
        <dbReference type="ARBA" id="ARBA00023077"/>
    </source>
</evidence>
<evidence type="ECO:0000256" key="2">
    <source>
        <dbReference type="ARBA" id="ARBA00022448"/>
    </source>
</evidence>
<evidence type="ECO:0000256" key="8">
    <source>
        <dbReference type="ARBA" id="ARBA00023237"/>
    </source>
</evidence>
<evidence type="ECO:0000256" key="7">
    <source>
        <dbReference type="ARBA" id="ARBA00023170"/>
    </source>
</evidence>
<evidence type="ECO:0000259" key="10">
    <source>
        <dbReference type="Pfam" id="PF07715"/>
    </source>
</evidence>
<dbReference type="GO" id="GO:0044718">
    <property type="term" value="P:siderophore transmembrane transport"/>
    <property type="evidence" value="ECO:0007669"/>
    <property type="project" value="TreeGrafter"/>
</dbReference>